<proteinExistence type="predicted"/>
<sequence length="71" mass="7768">MSMFLLILLLLFASMMFFGILSYSLGRKKTTHPKLTGMLGAVLGLFPLLGVIFLIVLVLKADITTPSIPLE</sequence>
<protein>
    <submittedName>
        <fullName evidence="2">Uncharacterized protein</fullName>
    </submittedName>
</protein>
<feature type="transmembrane region" description="Helical" evidence="1">
    <location>
        <begin position="38"/>
        <end position="59"/>
    </location>
</feature>
<reference evidence="2" key="1">
    <citation type="submission" date="2023-05" db="EMBL/GenBank/DDBJ databases">
        <title>Colonisation of extended spectrum b-lactamase- and carbapenemase-producing bacteria on hospital surfaces from low- and middle-income countries.</title>
        <authorList>
            <person name="Nieto-Rosado M."/>
            <person name="Sands K."/>
            <person name="Iregbu K."/>
            <person name="Zahra R."/>
            <person name="Mazarati J.B."/>
            <person name="Mehtar S."/>
            <person name="Barnards-Group B."/>
            <person name="Walsh T.R."/>
        </authorList>
    </citation>
    <scope>NUCLEOTIDE SEQUENCE</scope>
    <source>
        <strain evidence="2">PP-E493</strain>
    </source>
</reference>
<evidence type="ECO:0000313" key="2">
    <source>
        <dbReference type="EMBL" id="MDV5389887.1"/>
    </source>
</evidence>
<keyword evidence="1" id="KW-1133">Transmembrane helix</keyword>
<dbReference type="Proteomes" id="UP001187859">
    <property type="component" value="Unassembled WGS sequence"/>
</dbReference>
<evidence type="ECO:0000256" key="1">
    <source>
        <dbReference type="SAM" id="Phobius"/>
    </source>
</evidence>
<dbReference type="RefSeq" id="WP_224020664.1">
    <property type="nucleotide sequence ID" value="NZ_AP025014.1"/>
</dbReference>
<evidence type="ECO:0000313" key="3">
    <source>
        <dbReference type="Proteomes" id="UP001187859"/>
    </source>
</evidence>
<dbReference type="AlphaFoldDB" id="A0AAE4TK43"/>
<organism evidence="2 3">
    <name type="scientific">Shewanella xiamenensis</name>
    <dbReference type="NCBI Taxonomy" id="332186"/>
    <lineage>
        <taxon>Bacteria</taxon>
        <taxon>Pseudomonadati</taxon>
        <taxon>Pseudomonadota</taxon>
        <taxon>Gammaproteobacteria</taxon>
        <taxon>Alteromonadales</taxon>
        <taxon>Shewanellaceae</taxon>
        <taxon>Shewanella</taxon>
    </lineage>
</organism>
<accession>A0AAE4TK43</accession>
<comment type="caution">
    <text evidence="2">The sequence shown here is derived from an EMBL/GenBank/DDBJ whole genome shotgun (WGS) entry which is preliminary data.</text>
</comment>
<keyword evidence="1" id="KW-0812">Transmembrane</keyword>
<name>A0AAE4TK43_9GAMM</name>
<keyword evidence="1" id="KW-0472">Membrane</keyword>
<gene>
    <name evidence="2" type="ORF">QM089_06360</name>
</gene>
<dbReference type="EMBL" id="JASGOQ010000001">
    <property type="protein sequence ID" value="MDV5389887.1"/>
    <property type="molecule type" value="Genomic_DNA"/>
</dbReference>